<dbReference type="GO" id="GO:0008270">
    <property type="term" value="F:zinc ion binding"/>
    <property type="evidence" value="ECO:0007669"/>
    <property type="project" value="InterPro"/>
</dbReference>
<evidence type="ECO:0000256" key="7">
    <source>
        <dbReference type="ARBA" id="ARBA00022723"/>
    </source>
</evidence>
<dbReference type="OrthoDB" id="9880441at2759"/>
<keyword evidence="5 11" id="KW-0031">Aminopeptidase</keyword>
<comment type="cofactor">
    <cofactor evidence="2">
        <name>Zn(2+)</name>
        <dbReference type="ChEBI" id="CHEBI:29105"/>
    </cofactor>
</comment>
<dbReference type="NCBIfam" id="NF002759">
    <property type="entry name" value="PRK02813.1"/>
    <property type="match status" value="1"/>
</dbReference>
<dbReference type="GO" id="GO:0005737">
    <property type="term" value="C:cytoplasm"/>
    <property type="evidence" value="ECO:0007669"/>
    <property type="project" value="UniProtKB-ARBA"/>
</dbReference>
<dbReference type="PRINTS" id="PR00932">
    <property type="entry name" value="AMINO1PTASE"/>
</dbReference>
<keyword evidence="9 11" id="KW-0862">Zinc</keyword>
<dbReference type="MEROPS" id="M18.A01"/>
<dbReference type="InterPro" id="IPR001948">
    <property type="entry name" value="Peptidase_M18"/>
</dbReference>
<accession>E1ZB51</accession>
<dbReference type="GO" id="GO:0006508">
    <property type="term" value="P:proteolysis"/>
    <property type="evidence" value="ECO:0007669"/>
    <property type="project" value="UniProtKB-KW"/>
</dbReference>
<evidence type="ECO:0000256" key="5">
    <source>
        <dbReference type="ARBA" id="ARBA00022438"/>
    </source>
</evidence>
<dbReference type="AlphaFoldDB" id="E1ZB51"/>
<keyword evidence="6 11" id="KW-0645">Protease</keyword>
<evidence type="ECO:0000256" key="2">
    <source>
        <dbReference type="ARBA" id="ARBA00001947"/>
    </source>
</evidence>
<keyword evidence="7 11" id="KW-0479">Metal-binding</keyword>
<dbReference type="STRING" id="554065.E1ZB51"/>
<evidence type="ECO:0000256" key="9">
    <source>
        <dbReference type="ARBA" id="ARBA00022833"/>
    </source>
</evidence>
<dbReference type="RefSeq" id="XP_005849269.1">
    <property type="nucleotide sequence ID" value="XM_005849207.1"/>
</dbReference>
<dbReference type="GO" id="GO:0008237">
    <property type="term" value="F:metallopeptidase activity"/>
    <property type="evidence" value="ECO:0007669"/>
    <property type="project" value="UniProtKB-KW"/>
</dbReference>
<gene>
    <name evidence="12" type="ORF">CHLNCDRAFT_143544</name>
</gene>
<dbReference type="OMA" id="GPILKVN"/>
<dbReference type="EC" id="3.4.11.21" evidence="4"/>
<evidence type="ECO:0000256" key="3">
    <source>
        <dbReference type="ARBA" id="ARBA00008290"/>
    </source>
</evidence>
<evidence type="ECO:0000256" key="1">
    <source>
        <dbReference type="ARBA" id="ARBA00001335"/>
    </source>
</evidence>
<name>E1ZB51_CHLVA</name>
<keyword evidence="13" id="KW-1185">Reference proteome</keyword>
<organism evidence="13">
    <name type="scientific">Chlorella variabilis</name>
    <name type="common">Green alga</name>
    <dbReference type="NCBI Taxonomy" id="554065"/>
    <lineage>
        <taxon>Eukaryota</taxon>
        <taxon>Viridiplantae</taxon>
        <taxon>Chlorophyta</taxon>
        <taxon>core chlorophytes</taxon>
        <taxon>Trebouxiophyceae</taxon>
        <taxon>Chlorellales</taxon>
        <taxon>Chlorellaceae</taxon>
        <taxon>Chlorella clade</taxon>
        <taxon>Chlorella</taxon>
    </lineage>
</organism>
<evidence type="ECO:0000313" key="12">
    <source>
        <dbReference type="EMBL" id="EFN57167.1"/>
    </source>
</evidence>
<dbReference type="eggNOG" id="KOG2596">
    <property type="taxonomic scope" value="Eukaryota"/>
</dbReference>
<dbReference type="Gene3D" id="2.30.250.10">
    <property type="entry name" value="Aminopeptidase i, Domain 2"/>
    <property type="match status" value="1"/>
</dbReference>
<dbReference type="GeneID" id="17356570"/>
<dbReference type="EMBL" id="GL433840">
    <property type="protein sequence ID" value="EFN57167.1"/>
    <property type="molecule type" value="Genomic_DNA"/>
</dbReference>
<comment type="catalytic activity">
    <reaction evidence="1">
        <text>Release of an N-terminal aspartate or glutamate from a peptide, with a preference for aspartate.</text>
        <dbReference type="EC" id="3.4.11.21"/>
    </reaction>
</comment>
<dbReference type="FunFam" id="2.30.250.10:FF:000001">
    <property type="entry name" value="Aspartyl aminopeptidase 1"/>
    <property type="match status" value="1"/>
</dbReference>
<protein>
    <recommendedName>
        <fullName evidence="4">aspartyl aminopeptidase</fullName>
        <ecNumber evidence="4">3.4.11.21</ecNumber>
    </recommendedName>
</protein>
<sequence>MGTPSPADQAIAADMLDFLNVGVTEFHAVDAAVQRLKKAGFTELSERQEWDGLGPGGRYFFTRNASTLVAFAVGQKYEPGNGFMMVGAHTDSPCFKLKPVSKSIKSGYGMVNVEPYGGLLHHTWFDRDLTVAGRVLLKDGDKMAHKLVKVPKPILRIPMLAIHLQRDLSTAGFNPNKQASRDLIKQKLEAGNGSGDGAAAASPRGGGAAAVDAADGAAARHHSLLLRLLAKELGCATDDIVDFELNVIDTQPGVIGGGDDEFIFCGRLDNLCMSYCSLQALIDTCGSADALADETGVRAIALFDNEEGAGSPVMRDCITRVTQLLAAGAEGAVQRAMRNSFLISADMAHALHPNYADKHDPDLAPRLGSGLVLKHNVNQRYATTSISATLFREVCRRAGVPTAEFAVRSDMACGSTIGPILASGLGVRTVDIGVPQLAMHSIRELQMCTVSDAAHGLRAFTAFFQTISELDRTVDPDTLPPPDIRGTLREAACGHVH</sequence>
<evidence type="ECO:0000256" key="6">
    <source>
        <dbReference type="ARBA" id="ARBA00022670"/>
    </source>
</evidence>
<dbReference type="InterPro" id="IPR023358">
    <property type="entry name" value="Peptidase_M18_dom2"/>
</dbReference>
<dbReference type="Gene3D" id="3.40.630.10">
    <property type="entry name" value="Zn peptidases"/>
    <property type="match status" value="1"/>
</dbReference>
<dbReference type="GO" id="GO:0004177">
    <property type="term" value="F:aminopeptidase activity"/>
    <property type="evidence" value="ECO:0007669"/>
    <property type="project" value="UniProtKB-KW"/>
</dbReference>
<reference evidence="12 13" key="1">
    <citation type="journal article" date="2010" name="Plant Cell">
        <title>The Chlorella variabilis NC64A genome reveals adaptation to photosymbiosis, coevolution with viruses, and cryptic sex.</title>
        <authorList>
            <person name="Blanc G."/>
            <person name="Duncan G."/>
            <person name="Agarkova I."/>
            <person name="Borodovsky M."/>
            <person name="Gurnon J."/>
            <person name="Kuo A."/>
            <person name="Lindquist E."/>
            <person name="Lucas S."/>
            <person name="Pangilinan J."/>
            <person name="Polle J."/>
            <person name="Salamov A."/>
            <person name="Terry A."/>
            <person name="Yamada T."/>
            <person name="Dunigan D.D."/>
            <person name="Grigoriev I.V."/>
            <person name="Claverie J.M."/>
            <person name="Van Etten J.L."/>
        </authorList>
    </citation>
    <scope>NUCLEOTIDE SEQUENCE [LARGE SCALE GENOMIC DNA]</scope>
    <source>
        <strain evidence="12 13">NC64A</strain>
    </source>
</reference>
<dbReference type="SUPFAM" id="SSF101821">
    <property type="entry name" value="Aminopeptidase/glucanase lid domain"/>
    <property type="match status" value="1"/>
</dbReference>
<keyword evidence="10 11" id="KW-0482">Metalloprotease</keyword>
<dbReference type="PANTHER" id="PTHR28570:SF3">
    <property type="entry name" value="ASPARTYL AMINOPEPTIDASE"/>
    <property type="match status" value="1"/>
</dbReference>
<evidence type="ECO:0000313" key="13">
    <source>
        <dbReference type="Proteomes" id="UP000008141"/>
    </source>
</evidence>
<dbReference type="SUPFAM" id="SSF53187">
    <property type="entry name" value="Zn-dependent exopeptidases"/>
    <property type="match status" value="1"/>
</dbReference>
<dbReference type="PANTHER" id="PTHR28570">
    <property type="entry name" value="ASPARTYL AMINOPEPTIDASE"/>
    <property type="match status" value="1"/>
</dbReference>
<evidence type="ECO:0000256" key="10">
    <source>
        <dbReference type="ARBA" id="ARBA00023049"/>
    </source>
</evidence>
<keyword evidence="8 11" id="KW-0378">Hydrolase</keyword>
<evidence type="ECO:0000256" key="11">
    <source>
        <dbReference type="RuleBase" id="RU004386"/>
    </source>
</evidence>
<dbReference type="CDD" id="cd05658">
    <property type="entry name" value="M18_DAP"/>
    <property type="match status" value="1"/>
</dbReference>
<dbReference type="Pfam" id="PF02127">
    <property type="entry name" value="Peptidase_M18"/>
    <property type="match status" value="1"/>
</dbReference>
<dbReference type="Proteomes" id="UP000008141">
    <property type="component" value="Unassembled WGS sequence"/>
</dbReference>
<dbReference type="KEGG" id="cvr:CHLNCDRAFT_143544"/>
<evidence type="ECO:0000256" key="8">
    <source>
        <dbReference type="ARBA" id="ARBA00022801"/>
    </source>
</evidence>
<dbReference type="InParanoid" id="E1ZB51"/>
<dbReference type="FunCoup" id="E1ZB51">
    <property type="interactions" value="2088"/>
</dbReference>
<comment type="similarity">
    <text evidence="3 11">Belongs to the peptidase M18 family.</text>
</comment>
<proteinExistence type="inferred from homology"/>
<evidence type="ECO:0000256" key="4">
    <source>
        <dbReference type="ARBA" id="ARBA00011965"/>
    </source>
</evidence>